<dbReference type="Proteomes" id="UP000683511">
    <property type="component" value="Chromosome"/>
</dbReference>
<dbReference type="InterPro" id="IPR025646">
    <property type="entry name" value="DUF4350"/>
</dbReference>
<evidence type="ECO:0000313" key="2">
    <source>
        <dbReference type="EMBL" id="QXE24250.1"/>
    </source>
</evidence>
<dbReference type="Pfam" id="PF14258">
    <property type="entry name" value="DUF4350"/>
    <property type="match status" value="1"/>
</dbReference>
<evidence type="ECO:0000313" key="3">
    <source>
        <dbReference type="Proteomes" id="UP000683511"/>
    </source>
</evidence>
<name>A0A975T8W3_9NOST</name>
<evidence type="ECO:0000259" key="1">
    <source>
        <dbReference type="Pfam" id="PF14258"/>
    </source>
</evidence>
<organism evidence="2 3">
    <name type="scientific">Richelia sinica FACHB-800</name>
    <dbReference type="NCBI Taxonomy" id="1357546"/>
    <lineage>
        <taxon>Bacteria</taxon>
        <taxon>Bacillati</taxon>
        <taxon>Cyanobacteriota</taxon>
        <taxon>Cyanophyceae</taxon>
        <taxon>Nostocales</taxon>
        <taxon>Nostocaceae</taxon>
        <taxon>Richelia</taxon>
    </lineage>
</organism>
<dbReference type="AlphaFoldDB" id="A0A975T8W3"/>
<feature type="domain" description="DUF4350" evidence="1">
    <location>
        <begin position="36"/>
        <end position="192"/>
    </location>
</feature>
<accession>A0A975T8W3</accession>
<protein>
    <recommendedName>
        <fullName evidence="1">DUF4350 domain-containing protein</fullName>
    </recommendedName>
</protein>
<dbReference type="KEGG" id="rsin:B6N60_02954"/>
<proteinExistence type="predicted"/>
<keyword evidence="3" id="KW-1185">Reference proteome</keyword>
<dbReference type="RefSeq" id="WP_190607702.1">
    <property type="nucleotide sequence ID" value="NZ_CP021056.1"/>
</dbReference>
<dbReference type="EMBL" id="CP021056">
    <property type="protein sequence ID" value="QXE24250.1"/>
    <property type="molecule type" value="Genomic_DNA"/>
</dbReference>
<gene>
    <name evidence="2" type="ORF">B6N60_02954</name>
</gene>
<sequence>MKPLNRFAWWGAIAIAAIILLTLLAAPQTLINHGSTYNRSPSGYGAWYTFMQAKGVNIQRWQKPFDDIVSQKTPVTLIQVNSALKAPFISSEKKEWLEKGNTLVELGIKEPVSGAEFSSNLATSVGDVKIDTTRRHIIMNQQQENLVLGDRFGAILWQENHGKGKVIFATTSNLAANAYQDNANFEYLANLVTKNHQQIFVDEYIHGYKDQSTRAKEGKDSLLSYFTKTPLFPALIQVGVLLLVLIWAENQRFGQPVTLQTPVIDNSQAYIQALAGVLQKAEASDFVIEMLGKQEQIQLQKALGLGNTPVEPSILLTVWAEKTGLSADELNSLLASQNKKHRINEQQLLTWLQKWQNIRKVNH</sequence>
<reference evidence="2" key="1">
    <citation type="submission" date="2017-04" db="EMBL/GenBank/DDBJ databases">
        <title>Genome deletions in a multicellular cyanobacterial endosymbiont for morphological adaptation in marine diatoms.</title>
        <authorList>
            <person name="Wang Y."/>
            <person name="Gao H."/>
            <person name="Li R."/>
            <person name="Xu X."/>
        </authorList>
    </citation>
    <scope>NUCLEOTIDE SEQUENCE</scope>
    <source>
        <strain evidence="2">FACHB 800</strain>
    </source>
</reference>